<evidence type="ECO:0000313" key="2">
    <source>
        <dbReference type="Proteomes" id="UP000653674"/>
    </source>
</evidence>
<accession>A0A8J3LVJ2</accession>
<dbReference type="InterPro" id="IPR000014">
    <property type="entry name" value="PAS"/>
</dbReference>
<dbReference type="Proteomes" id="UP000653674">
    <property type="component" value="Unassembled WGS sequence"/>
</dbReference>
<dbReference type="SUPFAM" id="SSF55785">
    <property type="entry name" value="PYP-like sensor domain (PAS domain)"/>
    <property type="match status" value="1"/>
</dbReference>
<keyword evidence="2" id="KW-1185">Reference proteome</keyword>
<proteinExistence type="predicted"/>
<protein>
    <recommendedName>
        <fullName evidence="3">PAS domain-containing protein</fullName>
    </recommendedName>
</protein>
<dbReference type="AlphaFoldDB" id="A0A8J3LVJ2"/>
<sequence length="142" mass="15188">MPHVELSLSEPVALRRPSARSSLGRWAKAVADAAESSLVIDAESIVVALSPACQEMFGLDRPPIDRPLLEVLHLLDFSNSMRALGQGELRKIPPLLALDSGQLARGLMRVECRDGPRTVDAIATPVCDSAGQVGSLTFFCPV</sequence>
<name>A0A8J3LVJ2_9ACTN</name>
<reference evidence="1" key="1">
    <citation type="submission" date="2021-01" db="EMBL/GenBank/DDBJ databases">
        <title>Whole genome shotgun sequence of Planosporangium flavigriseum NBRC 105377.</title>
        <authorList>
            <person name="Komaki H."/>
            <person name="Tamura T."/>
        </authorList>
    </citation>
    <scope>NUCLEOTIDE SEQUENCE</scope>
    <source>
        <strain evidence="1">NBRC 105377</strain>
    </source>
</reference>
<evidence type="ECO:0000313" key="1">
    <source>
        <dbReference type="EMBL" id="GIG71925.1"/>
    </source>
</evidence>
<organism evidence="1 2">
    <name type="scientific">Planosporangium flavigriseum</name>
    <dbReference type="NCBI Taxonomy" id="373681"/>
    <lineage>
        <taxon>Bacteria</taxon>
        <taxon>Bacillati</taxon>
        <taxon>Actinomycetota</taxon>
        <taxon>Actinomycetes</taxon>
        <taxon>Micromonosporales</taxon>
        <taxon>Micromonosporaceae</taxon>
        <taxon>Planosporangium</taxon>
    </lineage>
</organism>
<comment type="caution">
    <text evidence="1">The sequence shown here is derived from an EMBL/GenBank/DDBJ whole genome shotgun (WGS) entry which is preliminary data.</text>
</comment>
<dbReference type="InterPro" id="IPR035965">
    <property type="entry name" value="PAS-like_dom_sf"/>
</dbReference>
<gene>
    <name evidence="1" type="ORF">Pfl04_03290</name>
</gene>
<dbReference type="RefSeq" id="WP_168074987.1">
    <property type="nucleotide sequence ID" value="NZ_BAAAQJ010000008.1"/>
</dbReference>
<dbReference type="Gene3D" id="3.30.450.20">
    <property type="entry name" value="PAS domain"/>
    <property type="match status" value="1"/>
</dbReference>
<dbReference type="CDD" id="cd00130">
    <property type="entry name" value="PAS"/>
    <property type="match status" value="1"/>
</dbReference>
<evidence type="ECO:0008006" key="3">
    <source>
        <dbReference type="Google" id="ProtNLM"/>
    </source>
</evidence>
<dbReference type="EMBL" id="BONU01000002">
    <property type="protein sequence ID" value="GIG71925.1"/>
    <property type="molecule type" value="Genomic_DNA"/>
</dbReference>